<comment type="caution">
    <text evidence="2">The sequence shown here is derived from an EMBL/GenBank/DDBJ whole genome shotgun (WGS) entry which is preliminary data.</text>
</comment>
<accession>A0A2U1JIK3</accession>
<reference evidence="2 3" key="1">
    <citation type="submission" date="2018-04" db="EMBL/GenBank/DDBJ databases">
        <title>Flavobacterium sp. nov., isolated from glacier ice.</title>
        <authorList>
            <person name="Liu Q."/>
            <person name="Xin Y.-H."/>
        </authorList>
    </citation>
    <scope>NUCLEOTIDE SEQUENCE [LARGE SCALE GENOMIC DNA]</scope>
    <source>
        <strain evidence="2 3">RB1R5</strain>
    </source>
</reference>
<keyword evidence="3" id="KW-1185">Reference proteome</keyword>
<evidence type="ECO:0000313" key="2">
    <source>
        <dbReference type="EMBL" id="PWA04971.1"/>
    </source>
</evidence>
<sequence length="168" mass="18966">MSIKLLFFLLTLNFSNNLYAQNDIEIFPKITGYVGILHPIVTFSSEETKTNFTDYYIVGLPIGINIWKNPTIGLSFEIVPSIKSDSKISKVNNVLIHPGILVRLKKNYTFAGRIAFETSGRYGITPVLTKVIKKNKDHNYFVSLPMPVRFGNNHPTSLTFGFQFGIAF</sequence>
<keyword evidence="1" id="KW-0732">Signal</keyword>
<evidence type="ECO:0008006" key="4">
    <source>
        <dbReference type="Google" id="ProtNLM"/>
    </source>
</evidence>
<organism evidence="2 3">
    <name type="scientific">Flavobacterium psychrotolerans</name>
    <dbReference type="NCBI Taxonomy" id="2169410"/>
    <lineage>
        <taxon>Bacteria</taxon>
        <taxon>Pseudomonadati</taxon>
        <taxon>Bacteroidota</taxon>
        <taxon>Flavobacteriia</taxon>
        <taxon>Flavobacteriales</taxon>
        <taxon>Flavobacteriaceae</taxon>
        <taxon>Flavobacterium</taxon>
    </lineage>
</organism>
<dbReference type="AlphaFoldDB" id="A0A2U1JIK3"/>
<feature type="chain" id="PRO_5015403243" description="Outer membrane protein beta-barrel domain-containing protein" evidence="1">
    <location>
        <begin position="21"/>
        <end position="168"/>
    </location>
</feature>
<proteinExistence type="predicted"/>
<dbReference type="EMBL" id="QCZI01000010">
    <property type="protein sequence ID" value="PWA04971.1"/>
    <property type="molecule type" value="Genomic_DNA"/>
</dbReference>
<dbReference type="Proteomes" id="UP000245449">
    <property type="component" value="Unassembled WGS sequence"/>
</dbReference>
<gene>
    <name evidence="2" type="ORF">DB895_09360</name>
</gene>
<name>A0A2U1JIK3_9FLAO</name>
<dbReference type="OrthoDB" id="662468at2"/>
<evidence type="ECO:0000256" key="1">
    <source>
        <dbReference type="SAM" id="SignalP"/>
    </source>
</evidence>
<protein>
    <recommendedName>
        <fullName evidence="4">Outer membrane protein beta-barrel domain-containing protein</fullName>
    </recommendedName>
</protein>
<feature type="signal peptide" evidence="1">
    <location>
        <begin position="1"/>
        <end position="20"/>
    </location>
</feature>
<evidence type="ECO:0000313" key="3">
    <source>
        <dbReference type="Proteomes" id="UP000245449"/>
    </source>
</evidence>